<evidence type="ECO:0000313" key="2">
    <source>
        <dbReference type="EMBL" id="MDO3382071.1"/>
    </source>
</evidence>
<feature type="compositionally biased region" description="Basic and acidic residues" evidence="1">
    <location>
        <begin position="23"/>
        <end position="46"/>
    </location>
</feature>
<gene>
    <name evidence="2" type="ORF">QWI16_07780</name>
</gene>
<reference evidence="2" key="1">
    <citation type="submission" date="2023-07" db="EMBL/GenBank/DDBJ databases">
        <title>Gilvimarinus algae sp. nov., isolated from the surface of Kelp.</title>
        <authorList>
            <person name="Sun Y.Y."/>
            <person name="Gong Y."/>
            <person name="Du Z.J."/>
        </authorList>
    </citation>
    <scope>NUCLEOTIDE SEQUENCE</scope>
    <source>
        <strain evidence="2">SDUM040014</strain>
    </source>
</reference>
<accession>A0ABT8TDS5</accession>
<sequence>MVYLGPITRLIPVSKPKPSTGYEPDRDLVIDKQLPEHRPPVVERRRGDRRRRDRDPVLDSRSGKDRRRNHRPNIDIEV</sequence>
<organism evidence="2 3">
    <name type="scientific">Gilvimarinus algae</name>
    <dbReference type="NCBI Taxonomy" id="3058037"/>
    <lineage>
        <taxon>Bacteria</taxon>
        <taxon>Pseudomonadati</taxon>
        <taxon>Pseudomonadota</taxon>
        <taxon>Gammaproteobacteria</taxon>
        <taxon>Cellvibrionales</taxon>
        <taxon>Cellvibrionaceae</taxon>
        <taxon>Gilvimarinus</taxon>
    </lineage>
</organism>
<evidence type="ECO:0000256" key="1">
    <source>
        <dbReference type="SAM" id="MobiDB-lite"/>
    </source>
</evidence>
<evidence type="ECO:0000313" key="3">
    <source>
        <dbReference type="Proteomes" id="UP001168380"/>
    </source>
</evidence>
<dbReference type="Proteomes" id="UP001168380">
    <property type="component" value="Unassembled WGS sequence"/>
</dbReference>
<feature type="compositionally biased region" description="Basic and acidic residues" evidence="1">
    <location>
        <begin position="53"/>
        <end position="63"/>
    </location>
</feature>
<dbReference type="RefSeq" id="WP_302712230.1">
    <property type="nucleotide sequence ID" value="NZ_JAULRT010000052.1"/>
</dbReference>
<comment type="caution">
    <text evidence="2">The sequence shown here is derived from an EMBL/GenBank/DDBJ whole genome shotgun (WGS) entry which is preliminary data.</text>
</comment>
<protein>
    <submittedName>
        <fullName evidence="2">Uncharacterized protein</fullName>
    </submittedName>
</protein>
<name>A0ABT8TDS5_9GAMM</name>
<keyword evidence="3" id="KW-1185">Reference proteome</keyword>
<feature type="region of interest" description="Disordered" evidence="1">
    <location>
        <begin position="1"/>
        <end position="78"/>
    </location>
</feature>
<dbReference type="EMBL" id="JAULRT010000052">
    <property type="protein sequence ID" value="MDO3382071.1"/>
    <property type="molecule type" value="Genomic_DNA"/>
</dbReference>
<proteinExistence type="predicted"/>